<evidence type="ECO:0000313" key="3">
    <source>
        <dbReference type="Proteomes" id="UP000244037"/>
    </source>
</evidence>
<dbReference type="EMBL" id="QAYC01000009">
    <property type="protein sequence ID" value="PTW47690.1"/>
    <property type="molecule type" value="Genomic_DNA"/>
</dbReference>
<evidence type="ECO:0000256" key="1">
    <source>
        <dbReference type="SAM" id="MobiDB-lite"/>
    </source>
</evidence>
<feature type="region of interest" description="Disordered" evidence="1">
    <location>
        <begin position="45"/>
        <end position="67"/>
    </location>
</feature>
<keyword evidence="3" id="KW-1185">Reference proteome</keyword>
<reference evidence="2 3" key="1">
    <citation type="submission" date="2018-04" db="EMBL/GenBank/DDBJ databases">
        <title>Genomic Encyclopedia of Archaeal and Bacterial Type Strains, Phase II (KMG-II): from individual species to whole genera.</title>
        <authorList>
            <person name="Goeker M."/>
        </authorList>
    </citation>
    <scope>NUCLEOTIDE SEQUENCE [LARGE SCALE GENOMIC DNA]</scope>
    <source>
        <strain evidence="2 3">DSM 19783</strain>
    </source>
</reference>
<dbReference type="Proteomes" id="UP000244037">
    <property type="component" value="Unassembled WGS sequence"/>
</dbReference>
<gene>
    <name evidence="2" type="ORF">C8N38_10947</name>
</gene>
<accession>A0A8E2VIH2</accession>
<evidence type="ECO:0000313" key="2">
    <source>
        <dbReference type="EMBL" id="PTW47690.1"/>
    </source>
</evidence>
<protein>
    <submittedName>
        <fullName evidence="2">Uncharacterized protein</fullName>
    </submittedName>
</protein>
<dbReference type="AlphaFoldDB" id="A0A8E2VIH2"/>
<proteinExistence type="predicted"/>
<sequence>MMRRRLGPVQPKCRNVSPGAARGAAIAKEAVLLTGQREGRRLTRLADGIEPDRPSAPAPPATALDPREALGRTEASRSLAARALFEAMANRGSDAARAELAQIALIFDPEGDADTLSEAISGLVSSVHGPDSPAPVLAFYEPFADTALPVRWSAGAETVEAVEMVPGAPGGRPWGWRCRWPSG</sequence>
<organism evidence="2 3">
    <name type="scientific">Rhodovulum kholense</name>
    <dbReference type="NCBI Taxonomy" id="453584"/>
    <lineage>
        <taxon>Bacteria</taxon>
        <taxon>Pseudomonadati</taxon>
        <taxon>Pseudomonadota</taxon>
        <taxon>Alphaproteobacteria</taxon>
        <taxon>Rhodobacterales</taxon>
        <taxon>Paracoccaceae</taxon>
        <taxon>Rhodovulum</taxon>
    </lineage>
</organism>
<name>A0A8E2VIH2_9RHOB</name>
<comment type="caution">
    <text evidence="2">The sequence shown here is derived from an EMBL/GenBank/DDBJ whole genome shotgun (WGS) entry which is preliminary data.</text>
</comment>
<feature type="region of interest" description="Disordered" evidence="1">
    <location>
        <begin position="1"/>
        <end position="20"/>
    </location>
</feature>